<dbReference type="EMBL" id="CAJNOQ010001179">
    <property type="protein sequence ID" value="CAF0874555.1"/>
    <property type="molecule type" value="Genomic_DNA"/>
</dbReference>
<evidence type="ECO:0000313" key="3">
    <source>
        <dbReference type="EMBL" id="CAF0882847.1"/>
    </source>
</evidence>
<dbReference type="Proteomes" id="UP000681722">
    <property type="component" value="Unassembled WGS sequence"/>
</dbReference>
<dbReference type="EMBL" id="CAJOBA010002980">
    <property type="protein sequence ID" value="CAF3666351.1"/>
    <property type="molecule type" value="Genomic_DNA"/>
</dbReference>
<evidence type="ECO:0000313" key="6">
    <source>
        <dbReference type="Proteomes" id="UP000663829"/>
    </source>
</evidence>
<dbReference type="EMBL" id="CAJOBC010001179">
    <property type="protein sequence ID" value="CAF3661588.1"/>
    <property type="molecule type" value="Genomic_DNA"/>
</dbReference>
<reference evidence="2" key="1">
    <citation type="submission" date="2021-02" db="EMBL/GenBank/DDBJ databases">
        <authorList>
            <person name="Nowell W R."/>
        </authorList>
    </citation>
    <scope>NUCLEOTIDE SEQUENCE</scope>
</reference>
<protein>
    <submittedName>
        <fullName evidence="2">Uncharacterized protein</fullName>
    </submittedName>
</protein>
<name>A0A813XKL4_9BILA</name>
<dbReference type="Proteomes" id="UP000677228">
    <property type="component" value="Unassembled WGS sequence"/>
</dbReference>
<evidence type="ECO:0000313" key="2">
    <source>
        <dbReference type="EMBL" id="CAF0874555.1"/>
    </source>
</evidence>
<gene>
    <name evidence="2" type="ORF">GPM918_LOCUS7279</name>
    <name evidence="3" type="ORF">OVA965_LOCUS8712</name>
    <name evidence="4" type="ORF">SRO942_LOCUS7279</name>
    <name evidence="5" type="ORF">TMI583_LOCUS8708</name>
</gene>
<evidence type="ECO:0000313" key="4">
    <source>
        <dbReference type="EMBL" id="CAF3661588.1"/>
    </source>
</evidence>
<evidence type="ECO:0000256" key="1">
    <source>
        <dbReference type="SAM" id="MobiDB-lite"/>
    </source>
</evidence>
<feature type="compositionally biased region" description="Polar residues" evidence="1">
    <location>
        <begin position="180"/>
        <end position="213"/>
    </location>
</feature>
<dbReference type="Proteomes" id="UP000682733">
    <property type="component" value="Unassembled WGS sequence"/>
</dbReference>
<feature type="region of interest" description="Disordered" evidence="1">
    <location>
        <begin position="1"/>
        <end position="28"/>
    </location>
</feature>
<feature type="region of interest" description="Disordered" evidence="1">
    <location>
        <begin position="80"/>
        <end position="104"/>
    </location>
</feature>
<evidence type="ECO:0000313" key="5">
    <source>
        <dbReference type="EMBL" id="CAF3666351.1"/>
    </source>
</evidence>
<proteinExistence type="predicted"/>
<feature type="region of interest" description="Disordered" evidence="1">
    <location>
        <begin position="171"/>
        <end position="239"/>
    </location>
</feature>
<sequence length="239" mass="27230">MDSYDIPSEPTLPHLHNRIPPPTLPRANIRRKPVAIDLNAQVPLSTDTRNDREHHAYYVNHNEERGGQKFNDFYVVPSNDTEKFRNDRNTPTLQPMGTIVNRPSTPVRRVNNLKEDEDNKYIYSGATTTATSLNNNDLYSSPPAFSRTFQLEESLSFDSNDNELNYQRHSYSLDSVPDVPSTTRSNTNNHNDLTELPTSSNYYSYPEQLQSSIHTEKDHPIGLVNTSSNSVKRPKSNIP</sequence>
<comment type="caution">
    <text evidence="2">The sequence shown here is derived from an EMBL/GenBank/DDBJ whole genome shotgun (WGS) entry which is preliminary data.</text>
</comment>
<keyword evidence="6" id="KW-1185">Reference proteome</keyword>
<accession>A0A813XKL4</accession>
<dbReference type="Proteomes" id="UP000663829">
    <property type="component" value="Unassembled WGS sequence"/>
</dbReference>
<dbReference type="EMBL" id="CAJNOK010002979">
    <property type="protein sequence ID" value="CAF0882847.1"/>
    <property type="molecule type" value="Genomic_DNA"/>
</dbReference>
<dbReference type="AlphaFoldDB" id="A0A813XKL4"/>
<organism evidence="2 6">
    <name type="scientific">Didymodactylos carnosus</name>
    <dbReference type="NCBI Taxonomy" id="1234261"/>
    <lineage>
        <taxon>Eukaryota</taxon>
        <taxon>Metazoa</taxon>
        <taxon>Spiralia</taxon>
        <taxon>Gnathifera</taxon>
        <taxon>Rotifera</taxon>
        <taxon>Eurotatoria</taxon>
        <taxon>Bdelloidea</taxon>
        <taxon>Philodinida</taxon>
        <taxon>Philodinidae</taxon>
        <taxon>Didymodactylos</taxon>
    </lineage>
</organism>
<feature type="non-terminal residue" evidence="2">
    <location>
        <position position="239"/>
    </location>
</feature>